<reference evidence="3 4" key="1">
    <citation type="journal article" date="2013" name="J. Microbiol. Biotechnol.">
        <title>Novosphingobium ginsenosidimutans sp. nov., with the ability to convert ginsenoside.</title>
        <authorList>
            <person name="Kim J.K."/>
            <person name="He D."/>
            <person name="Liu Q.M."/>
            <person name="Park H.Y."/>
            <person name="Jung M.S."/>
            <person name="Yoon M.H."/>
            <person name="Kim S.C."/>
            <person name="Im W.T."/>
        </authorList>
    </citation>
    <scope>NUCLEOTIDE SEQUENCE [LARGE SCALE GENOMIC DNA]</scope>
    <source>
        <strain evidence="3 4">FW-6</strain>
    </source>
</reference>
<keyword evidence="1" id="KW-1133">Transmembrane helix</keyword>
<dbReference type="OrthoDB" id="9807744at2"/>
<dbReference type="EMBL" id="CP042345">
    <property type="protein sequence ID" value="QEA16225.1"/>
    <property type="molecule type" value="Genomic_DNA"/>
</dbReference>
<feature type="transmembrane region" description="Helical" evidence="1">
    <location>
        <begin position="222"/>
        <end position="244"/>
    </location>
</feature>
<proteinExistence type="predicted"/>
<dbReference type="KEGG" id="ngf:FRF71_08810"/>
<feature type="transmembrane region" description="Helical" evidence="1">
    <location>
        <begin position="336"/>
        <end position="355"/>
    </location>
</feature>
<feature type="transmembrane region" description="Helical" evidence="1">
    <location>
        <begin position="367"/>
        <end position="385"/>
    </location>
</feature>
<feature type="transmembrane region" description="Helical" evidence="1">
    <location>
        <begin position="256"/>
        <end position="280"/>
    </location>
</feature>
<protein>
    <submittedName>
        <fullName evidence="3">DUF418 domain-containing protein</fullName>
    </submittedName>
</protein>
<feature type="transmembrane region" description="Helical" evidence="1">
    <location>
        <begin position="20"/>
        <end position="41"/>
    </location>
</feature>
<feature type="transmembrane region" description="Helical" evidence="1">
    <location>
        <begin position="300"/>
        <end position="324"/>
    </location>
</feature>
<gene>
    <name evidence="3" type="ORF">FRF71_08810</name>
</gene>
<dbReference type="Pfam" id="PF04235">
    <property type="entry name" value="DUF418"/>
    <property type="match status" value="1"/>
</dbReference>
<feature type="transmembrane region" description="Helical" evidence="1">
    <location>
        <begin position="103"/>
        <end position="130"/>
    </location>
</feature>
<keyword evidence="1" id="KW-0472">Membrane</keyword>
<evidence type="ECO:0000256" key="1">
    <source>
        <dbReference type="SAM" id="Phobius"/>
    </source>
</evidence>
<dbReference type="RefSeq" id="WP_147090306.1">
    <property type="nucleotide sequence ID" value="NZ_BAABJD010000006.1"/>
</dbReference>
<keyword evidence="4" id="KW-1185">Reference proteome</keyword>
<keyword evidence="1" id="KW-0812">Transmembrane</keyword>
<organism evidence="3 4">
    <name type="scientific">Novosphingobium ginsenosidimutans</name>
    <dbReference type="NCBI Taxonomy" id="1176536"/>
    <lineage>
        <taxon>Bacteria</taxon>
        <taxon>Pseudomonadati</taxon>
        <taxon>Pseudomonadota</taxon>
        <taxon>Alphaproteobacteria</taxon>
        <taxon>Sphingomonadales</taxon>
        <taxon>Sphingomonadaceae</taxon>
        <taxon>Novosphingobium</taxon>
    </lineage>
</organism>
<name>A0A5B8S713_9SPHN</name>
<dbReference type="InterPro" id="IPR052529">
    <property type="entry name" value="Bact_Transport_Assoc"/>
</dbReference>
<feature type="transmembrane region" description="Helical" evidence="1">
    <location>
        <begin position="142"/>
        <end position="162"/>
    </location>
</feature>
<evidence type="ECO:0000313" key="4">
    <source>
        <dbReference type="Proteomes" id="UP000321172"/>
    </source>
</evidence>
<dbReference type="Proteomes" id="UP000321172">
    <property type="component" value="Chromosome"/>
</dbReference>
<evidence type="ECO:0000313" key="3">
    <source>
        <dbReference type="EMBL" id="QEA16225.1"/>
    </source>
</evidence>
<dbReference type="PANTHER" id="PTHR30590">
    <property type="entry name" value="INNER MEMBRANE PROTEIN"/>
    <property type="match status" value="1"/>
</dbReference>
<dbReference type="PANTHER" id="PTHR30590:SF2">
    <property type="entry name" value="INNER MEMBRANE PROTEIN"/>
    <property type="match status" value="1"/>
</dbReference>
<accession>A0A5B8S713</accession>
<sequence length="412" mass="44801">MPGSAAPDRIAALDLVRGIAVLGILTINVAAFAGGSSAVLSPGLHGPASATDAVTFTAGLILFEGKMRGLFTLLFGASMLLFVDRRDAAGEDGGLRQLRRLGWLLLIGYAHQLLLWSGDILMLYAMVAPLALALRHLPVRRLIVLALAFFMLWHGAFTLTGWSSFTAVEAVRAGTADPQTRAAVLAQADAIAGEARNEVAILLQPYPTMLAERFGDSLTLPFLVTLLSLGETVPLMLLGMALYRSGFFTGGWPRRWLWQLAAASLALGLPLALIQSWWAWSRGFPPEAMFELLIGPAGPQHLALTLAWAALLVLAAPALLRTWLGERLRAAGRMALSNYLLTSLVMAFCFFGWGLGLAGQVGAAQQWWFVLLGWAVMLAWSKPWLARFRQGPAEWLWRSLTEARYVPFKRLL</sequence>
<dbReference type="AlphaFoldDB" id="A0A5B8S713"/>
<evidence type="ECO:0000259" key="2">
    <source>
        <dbReference type="Pfam" id="PF04235"/>
    </source>
</evidence>
<feature type="domain" description="DUF418" evidence="2">
    <location>
        <begin position="242"/>
        <end position="402"/>
    </location>
</feature>
<dbReference type="InterPro" id="IPR007349">
    <property type="entry name" value="DUF418"/>
</dbReference>